<dbReference type="PANTHER" id="PTHR11742:SF6">
    <property type="entry name" value="MANNOSYL-OLIGOSACCHARIDE ALPHA-1,2-MANNOSIDASE IA-RELATED"/>
    <property type="match status" value="1"/>
</dbReference>
<evidence type="ECO:0000256" key="3">
    <source>
        <dbReference type="ARBA" id="ARBA00007658"/>
    </source>
</evidence>
<evidence type="ECO:0000256" key="1">
    <source>
        <dbReference type="ARBA" id="ARBA00001913"/>
    </source>
</evidence>
<keyword evidence="6 16" id="KW-0106">Calcium</keyword>
<evidence type="ECO:0000256" key="8">
    <source>
        <dbReference type="ARBA" id="ARBA00023136"/>
    </source>
</evidence>
<evidence type="ECO:0000256" key="14">
    <source>
        <dbReference type="ARBA" id="ARBA00060399"/>
    </source>
</evidence>
<dbReference type="PRINTS" id="PR00747">
    <property type="entry name" value="GLYHDRLASE47"/>
</dbReference>
<dbReference type="EMBL" id="HBUF01311594">
    <property type="protein sequence ID" value="CAG6693263.1"/>
    <property type="molecule type" value="Transcribed_RNA"/>
</dbReference>
<keyword evidence="4 19" id="KW-0812">Transmembrane</keyword>
<dbReference type="EC" id="3.2.1.-" evidence="18"/>
<comment type="pathway">
    <text evidence="2">Protein modification; protein glycosylation.</text>
</comment>
<feature type="transmembrane region" description="Helical" evidence="19">
    <location>
        <begin position="33"/>
        <end position="53"/>
    </location>
</feature>
<dbReference type="Gene3D" id="1.50.10.10">
    <property type="match status" value="1"/>
</dbReference>
<evidence type="ECO:0000256" key="15">
    <source>
        <dbReference type="PIRSR" id="PIRSR601382-1"/>
    </source>
</evidence>
<feature type="active site" evidence="15">
    <location>
        <position position="534"/>
    </location>
</feature>
<accession>A0A8D8TSR7</accession>
<proteinExistence type="inferred from homology"/>
<evidence type="ECO:0000256" key="13">
    <source>
        <dbReference type="ARBA" id="ARBA00054774"/>
    </source>
</evidence>
<feature type="active site" evidence="15">
    <location>
        <position position="398"/>
    </location>
</feature>
<dbReference type="GO" id="GO:0000139">
    <property type="term" value="C:Golgi membrane"/>
    <property type="evidence" value="ECO:0007669"/>
    <property type="project" value="TreeGrafter"/>
</dbReference>
<dbReference type="Pfam" id="PF01532">
    <property type="entry name" value="Glyco_hydro_47"/>
    <property type="match status" value="1"/>
</dbReference>
<dbReference type="GO" id="GO:0004571">
    <property type="term" value="F:mannosyl-oligosaccharide 1,2-alpha-mannosidase activity"/>
    <property type="evidence" value="ECO:0007669"/>
    <property type="project" value="UniProtKB-EC"/>
</dbReference>
<dbReference type="InterPro" id="IPR001382">
    <property type="entry name" value="Glyco_hydro_47"/>
</dbReference>
<evidence type="ECO:0000256" key="5">
    <source>
        <dbReference type="ARBA" id="ARBA00022801"/>
    </source>
</evidence>
<dbReference type="AlphaFoldDB" id="A0A8D8TSR7"/>
<dbReference type="EMBL" id="HBUF01311593">
    <property type="protein sequence ID" value="CAG6693262.1"/>
    <property type="molecule type" value="Transcribed_RNA"/>
</dbReference>
<feature type="binding site" evidence="16">
    <location>
        <position position="620"/>
    </location>
    <ligand>
        <name>Ca(2+)</name>
        <dbReference type="ChEBI" id="CHEBI:29108"/>
    </ligand>
</feature>
<dbReference type="GO" id="GO:0005783">
    <property type="term" value="C:endoplasmic reticulum"/>
    <property type="evidence" value="ECO:0007669"/>
    <property type="project" value="TreeGrafter"/>
</dbReference>
<evidence type="ECO:0000256" key="17">
    <source>
        <dbReference type="PIRSR" id="PIRSR601382-3"/>
    </source>
</evidence>
<comment type="similarity">
    <text evidence="3 18">Belongs to the glycosyl hydrolase 47 family.</text>
</comment>
<keyword evidence="10 18" id="KW-0326">Glycosidase</keyword>
<keyword evidence="9 17" id="KW-1015">Disulfide bond</keyword>
<keyword evidence="16" id="KW-0479">Metal-binding</keyword>
<dbReference type="SUPFAM" id="SSF48225">
    <property type="entry name" value="Seven-hairpin glycosidases"/>
    <property type="match status" value="1"/>
</dbReference>
<feature type="disulfide bond" evidence="17">
    <location>
        <begin position="462"/>
        <end position="495"/>
    </location>
</feature>
<evidence type="ECO:0000256" key="12">
    <source>
        <dbReference type="ARBA" id="ARBA00048605"/>
    </source>
</evidence>
<evidence type="ECO:0000256" key="19">
    <source>
        <dbReference type="SAM" id="Phobius"/>
    </source>
</evidence>
<comment type="subcellular location">
    <subcellularLocation>
        <location evidence="14">Endomembrane system</location>
        <topology evidence="14">Single-pass type II membrane protein</topology>
    </subcellularLocation>
</comment>
<dbReference type="GO" id="GO:0005975">
    <property type="term" value="P:carbohydrate metabolic process"/>
    <property type="evidence" value="ECO:0007669"/>
    <property type="project" value="InterPro"/>
</dbReference>
<dbReference type="InterPro" id="IPR012341">
    <property type="entry name" value="6hp_glycosidase-like_sf"/>
</dbReference>
<evidence type="ECO:0000313" key="20">
    <source>
        <dbReference type="EMBL" id="CAG6693263.1"/>
    </source>
</evidence>
<comment type="cofactor">
    <cofactor evidence="1 16">
        <name>Ca(2+)</name>
        <dbReference type="ChEBI" id="CHEBI:29108"/>
    </cofactor>
</comment>
<protein>
    <recommendedName>
        <fullName evidence="18">alpha-1,2-Mannosidase</fullName>
        <ecNumber evidence="18">3.2.1.-</ecNumber>
    </recommendedName>
</protein>
<feature type="active site" description="Proton donor" evidence="15">
    <location>
        <position position="265"/>
    </location>
</feature>
<dbReference type="EMBL" id="HBUF01017447">
    <property type="protein sequence ID" value="CAG6610205.1"/>
    <property type="molecule type" value="Transcribed_RNA"/>
</dbReference>
<dbReference type="EMBL" id="HBUF01551967">
    <property type="protein sequence ID" value="CAG6759233.1"/>
    <property type="molecule type" value="Transcribed_RNA"/>
</dbReference>
<dbReference type="EMBL" id="HBUF01551969">
    <property type="protein sequence ID" value="CAG6759235.1"/>
    <property type="molecule type" value="Transcribed_RNA"/>
</dbReference>
<keyword evidence="19" id="KW-1133">Transmembrane helix</keyword>
<feature type="active site" description="Proton donor" evidence="15">
    <location>
        <position position="509"/>
    </location>
</feature>
<evidence type="ECO:0000256" key="10">
    <source>
        <dbReference type="ARBA" id="ARBA00023295"/>
    </source>
</evidence>
<evidence type="ECO:0000256" key="4">
    <source>
        <dbReference type="ARBA" id="ARBA00022692"/>
    </source>
</evidence>
<dbReference type="InterPro" id="IPR036026">
    <property type="entry name" value="Seven-hairpin_glycosidases"/>
</dbReference>
<dbReference type="EMBL" id="HBUF01311592">
    <property type="protein sequence ID" value="CAG6693261.1"/>
    <property type="molecule type" value="Transcribed_RNA"/>
</dbReference>
<keyword evidence="5 18" id="KW-0378">Hydrolase</keyword>
<evidence type="ECO:0000256" key="11">
    <source>
        <dbReference type="ARBA" id="ARBA00047669"/>
    </source>
</evidence>
<comment type="catalytic activity">
    <reaction evidence="11">
        <text>N(4)-(alpha-D-Man-(1-&gt;2)-alpha-D-Man-(1-&gt;2)-alpha-D-Man-(1-&gt;3)-[alpha-D-Man-(1-&gt;3)-[alpha-D-Man-(1-&gt;2)-alpha-D-Man-(1-&gt;6)]-alpha-D-Man-(1-&gt;6)]-beta-D-Man-(1-&gt;4)-beta-D-GlcNAc-(1-&gt;4)-beta-D-GlcNAc)-L-asparaginyl-[protein] (N-glucan mannose isomer 8A1,2,3B1,3) + 3 H2O = N(4)-(alpha-D-Man-(1-&gt;3)-[alpha-D-Man-(1-&gt;3)-[alpha-D-Man-(1-&gt;6)]-alpha-D-Man-(1-&gt;6)]-beta-D-Man-(1-&gt;4)-beta-D-GlcNAc-(1-&gt;4)-beta-D-GlcNAc)-L-asparaginyl-[protein] (N-glucan mannose isomer 5A1,2) + 3 beta-D-mannose</text>
        <dbReference type="Rhea" id="RHEA:56028"/>
        <dbReference type="Rhea" id="RHEA-COMP:14358"/>
        <dbReference type="Rhea" id="RHEA-COMP:14367"/>
        <dbReference type="ChEBI" id="CHEBI:15377"/>
        <dbReference type="ChEBI" id="CHEBI:28563"/>
        <dbReference type="ChEBI" id="CHEBI:59087"/>
        <dbReference type="ChEBI" id="CHEBI:60628"/>
        <dbReference type="EC" id="3.2.1.113"/>
    </reaction>
</comment>
<dbReference type="EMBL" id="HBUF01372355">
    <property type="protein sequence ID" value="CAG6726802.1"/>
    <property type="molecule type" value="Transcribed_RNA"/>
</dbReference>
<sequence length="647" mass="73848">MASNTPLPTFQRYLNGAPLPSSNRRSFRPLEKYLMFLVLFTVGLVFFGAFFYLPEFKSSASQTGSKLYEHIQKAPELFQAPEDQMASGIVRHDFNQPDPHVLSDQERLKQKIYEDEQSKKVLERPNINVNERSSSSSINTIIPQESPIKPSALVKSESNAVMFTVSDDEDPDKDIQMKRETVKKMMKHAWDNYVTYAWGKNELKPISRRGHSGSIFGSAELGMSIVDGLDTLYIMGLTDEYEDGKKWVAETLTLEDKKIELSVFETTIRFIGAILTLYAFTGDPMYRDKAVHIADKMLPAFKTPTGIPHALINVFTGDSKNYAWASGSASILSELGTLHLEFVYLSDVTGNPIYREKVEKIRSVISSIEKPNGLYPNYLNPKTGRWGQSHISIGALGDSFYEYLLKAWIQSNQEDTEGLKLFDDAMAALMTHTLRKSHQRGLMYFSDMKLDRLEHKMDHLGCFSGGMFGLAAHSRPDSEVYSKYMDVAKGITNTCHEAYIQTATHIGPESFKFTDTLEAKAYRSQDKYYILRPEVVESYFYLWRITKDPKYRDWAWDYVQSLEKHCRTDYGYTGIKNVYQENPQQDDVQQSFFLAETLKYLYLIFSDDSLISLDQWVFNSEGHPLPIKGKNDYYRTASSANGNPISS</sequence>
<evidence type="ECO:0000256" key="7">
    <source>
        <dbReference type="ARBA" id="ARBA00022968"/>
    </source>
</evidence>
<keyword evidence="8 19" id="KW-0472">Membrane</keyword>
<dbReference type="EMBL" id="HBUF01017448">
    <property type="protein sequence ID" value="CAG6610207.1"/>
    <property type="molecule type" value="Transcribed_RNA"/>
</dbReference>
<evidence type="ECO:0000256" key="18">
    <source>
        <dbReference type="RuleBase" id="RU361193"/>
    </source>
</evidence>
<dbReference type="FunFam" id="1.50.10.10:FF:000002">
    <property type="entry name" value="alpha-1,2-Mannosidase"/>
    <property type="match status" value="1"/>
</dbReference>
<dbReference type="InterPro" id="IPR050749">
    <property type="entry name" value="Glycosyl_Hydrolase_47"/>
</dbReference>
<reference evidence="20" key="1">
    <citation type="submission" date="2021-05" db="EMBL/GenBank/DDBJ databases">
        <authorList>
            <person name="Alioto T."/>
            <person name="Alioto T."/>
            <person name="Gomez Garrido J."/>
        </authorList>
    </citation>
    <scope>NUCLEOTIDE SEQUENCE</scope>
</reference>
<organism evidence="20">
    <name type="scientific">Cacopsylla melanoneura</name>
    <dbReference type="NCBI Taxonomy" id="428564"/>
    <lineage>
        <taxon>Eukaryota</taxon>
        <taxon>Metazoa</taxon>
        <taxon>Ecdysozoa</taxon>
        <taxon>Arthropoda</taxon>
        <taxon>Hexapoda</taxon>
        <taxon>Insecta</taxon>
        <taxon>Pterygota</taxon>
        <taxon>Neoptera</taxon>
        <taxon>Paraneoptera</taxon>
        <taxon>Hemiptera</taxon>
        <taxon>Sternorrhyncha</taxon>
        <taxon>Psylloidea</taxon>
        <taxon>Psyllidae</taxon>
        <taxon>Psyllinae</taxon>
        <taxon>Cacopsylla</taxon>
    </lineage>
</organism>
<evidence type="ECO:0000256" key="16">
    <source>
        <dbReference type="PIRSR" id="PIRSR601382-2"/>
    </source>
</evidence>
<evidence type="ECO:0000256" key="2">
    <source>
        <dbReference type="ARBA" id="ARBA00004922"/>
    </source>
</evidence>
<dbReference type="EMBL" id="HBUF01551968">
    <property type="protein sequence ID" value="CAG6759234.1"/>
    <property type="molecule type" value="Transcribed_RNA"/>
</dbReference>
<evidence type="ECO:0000256" key="9">
    <source>
        <dbReference type="ARBA" id="ARBA00023157"/>
    </source>
</evidence>
<dbReference type="EMBL" id="HBUF01017446">
    <property type="protein sequence ID" value="CAG6610203.1"/>
    <property type="molecule type" value="Transcribed_RNA"/>
</dbReference>
<dbReference type="GO" id="GO:0005509">
    <property type="term" value="F:calcium ion binding"/>
    <property type="evidence" value="ECO:0007669"/>
    <property type="project" value="InterPro"/>
</dbReference>
<keyword evidence="7" id="KW-0735">Signal-anchor</keyword>
<name>A0A8D8TSR7_9HEMI</name>
<dbReference type="PANTHER" id="PTHR11742">
    <property type="entry name" value="MANNOSYL-OLIGOSACCHARIDE ALPHA-1,2-MANNOSIDASE-RELATED"/>
    <property type="match status" value="1"/>
</dbReference>
<comment type="function">
    <text evidence="13">Involved in the maturation of Asn-linked oligosaccharides. Progressively trim alpha-1,2-linked mannose residues from Man(9)GlcNAc(2) to produce Man(5)GlcNAc(2).</text>
</comment>
<evidence type="ECO:0000256" key="6">
    <source>
        <dbReference type="ARBA" id="ARBA00022837"/>
    </source>
</evidence>
<comment type="catalytic activity">
    <reaction evidence="12">
        <text>N(4)-(alpha-D-Man-(1-&gt;2)-alpha-D-Man-(1-&gt;2)-alpha-D-Man-(1-&gt;3)-[alpha-D-Man-(1-&gt;2)-alpha-D-Man-(1-&gt;3)-[alpha-D-Man-(1-&gt;2)-alpha-D-Man-(1-&gt;6)]-alpha-D-Man-(1-&gt;6)]-beta-D-Man-(1-&gt;4)-beta-D-GlcNAc-(1-&gt;4)-beta-D-GlcNAc)-L-asparaginyl-[protein] (N-glucan mannose isomer 9A1,2,3B1,2,3) + 4 H2O = N(4)-(alpha-D-Man-(1-&gt;3)-[alpha-D-Man-(1-&gt;3)-[alpha-D-Man-(1-&gt;6)]-alpha-D-Man-(1-&gt;6)]-beta-D-Man-(1-&gt;4)-beta-D-GlcNAc-(1-&gt;4)-beta-D-GlcNAc)-L-asparaginyl-[protein] (N-glucan mannose isomer 5A1,2) + 4 beta-D-mannose</text>
        <dbReference type="Rhea" id="RHEA:56008"/>
        <dbReference type="Rhea" id="RHEA-COMP:14356"/>
        <dbReference type="Rhea" id="RHEA-COMP:14367"/>
        <dbReference type="ChEBI" id="CHEBI:15377"/>
        <dbReference type="ChEBI" id="CHEBI:28563"/>
        <dbReference type="ChEBI" id="CHEBI:59087"/>
        <dbReference type="ChEBI" id="CHEBI:139493"/>
        <dbReference type="EC" id="3.2.1.113"/>
    </reaction>
</comment>